<dbReference type="Proteomes" id="UP001145742">
    <property type="component" value="Unassembled WGS sequence"/>
</dbReference>
<dbReference type="InterPro" id="IPR036691">
    <property type="entry name" value="Endo/exonu/phosph_ase_sf"/>
</dbReference>
<dbReference type="PANTHER" id="PTHR23227">
    <property type="entry name" value="BUCENTAUR RELATED"/>
    <property type="match status" value="1"/>
</dbReference>
<dbReference type="EMBL" id="WHWB01033546">
    <property type="protein sequence ID" value="KAJ7419157.1"/>
    <property type="molecule type" value="Genomic_DNA"/>
</dbReference>
<feature type="domain" description="Endonuclease/exonuclease/phosphatase" evidence="1">
    <location>
        <begin position="15"/>
        <end position="217"/>
    </location>
</feature>
<dbReference type="PANTHER" id="PTHR23227:SF84">
    <property type="entry name" value="ENDONUCLEASE_EXONUCLEASE_PHOSPHATASE DOMAIN-CONTAINING PROTEIN"/>
    <property type="match status" value="1"/>
</dbReference>
<proteinExistence type="predicted"/>
<evidence type="ECO:0000259" key="1">
    <source>
        <dbReference type="Pfam" id="PF03372"/>
    </source>
</evidence>
<protein>
    <submittedName>
        <fullName evidence="2">Craniofacial development protein 2-like protein</fullName>
    </submittedName>
</protein>
<evidence type="ECO:0000313" key="3">
    <source>
        <dbReference type="Proteomes" id="UP001145742"/>
    </source>
</evidence>
<name>A0ABQ9DGU1_9PASS</name>
<sequence length="226" mass="25666">MLDTADSGCPECCSALIAHERSRLNTDIAVLSEIHLHEEGSLKEHGAGYTHYLSGKPKTESHLSGVGFMIKNSITSKLEYLLTGHSDHIISLCLPLQNKQHVLFSVYVPTLQADHAEKDKFYTDLYHLTQKVPADDKIIILGDFDARIRKKSEAWKGVLGKHGVRNCDNGHLLIKFCAEKQLTMTNTTFHQKDSLKTTWMHPRSNHWHLIDYVLMHQRNVCDVCHT</sequence>
<dbReference type="Gene3D" id="3.60.10.10">
    <property type="entry name" value="Endonuclease/exonuclease/phosphatase"/>
    <property type="match status" value="1"/>
</dbReference>
<reference evidence="2" key="1">
    <citation type="submission" date="2019-10" db="EMBL/GenBank/DDBJ databases">
        <authorList>
            <person name="Soares A.E.R."/>
            <person name="Aleixo A."/>
            <person name="Schneider P."/>
            <person name="Miyaki C.Y."/>
            <person name="Schneider M.P."/>
            <person name="Mello C."/>
            <person name="Vasconcelos A.T.R."/>
        </authorList>
    </citation>
    <scope>NUCLEOTIDE SEQUENCE</scope>
    <source>
        <tissue evidence="2">Muscle</tissue>
    </source>
</reference>
<dbReference type="SUPFAM" id="SSF56219">
    <property type="entry name" value="DNase I-like"/>
    <property type="match status" value="1"/>
</dbReference>
<dbReference type="InterPro" id="IPR005135">
    <property type="entry name" value="Endo/exonuclease/phosphatase"/>
</dbReference>
<accession>A0ABQ9DGU1</accession>
<dbReference type="InterPro" id="IPR027124">
    <property type="entry name" value="Swc5/CFDP1/2"/>
</dbReference>
<keyword evidence="3" id="KW-1185">Reference proteome</keyword>
<comment type="caution">
    <text evidence="2">The sequence shown here is derived from an EMBL/GenBank/DDBJ whole genome shotgun (WGS) entry which is preliminary data.</text>
</comment>
<dbReference type="Pfam" id="PF03372">
    <property type="entry name" value="Exo_endo_phos"/>
    <property type="match status" value="1"/>
</dbReference>
<evidence type="ECO:0000313" key="2">
    <source>
        <dbReference type="EMBL" id="KAJ7419157.1"/>
    </source>
</evidence>
<organism evidence="2 3">
    <name type="scientific">Willisornis vidua</name>
    <name type="common">Xingu scale-backed antbird</name>
    <dbReference type="NCBI Taxonomy" id="1566151"/>
    <lineage>
        <taxon>Eukaryota</taxon>
        <taxon>Metazoa</taxon>
        <taxon>Chordata</taxon>
        <taxon>Craniata</taxon>
        <taxon>Vertebrata</taxon>
        <taxon>Euteleostomi</taxon>
        <taxon>Archelosauria</taxon>
        <taxon>Archosauria</taxon>
        <taxon>Dinosauria</taxon>
        <taxon>Saurischia</taxon>
        <taxon>Theropoda</taxon>
        <taxon>Coelurosauria</taxon>
        <taxon>Aves</taxon>
        <taxon>Neognathae</taxon>
        <taxon>Neoaves</taxon>
        <taxon>Telluraves</taxon>
        <taxon>Australaves</taxon>
        <taxon>Passeriformes</taxon>
        <taxon>Thamnophilidae</taxon>
        <taxon>Willisornis</taxon>
    </lineage>
</organism>
<gene>
    <name evidence="2" type="ORF">WISP_55402</name>
</gene>